<accession>A0A132ALV0</accession>
<comment type="caution">
    <text evidence="1">The sequence shown here is derived from an EMBL/GenBank/DDBJ whole genome shotgun (WGS) entry which is preliminary data.</text>
</comment>
<evidence type="ECO:0000313" key="2">
    <source>
        <dbReference type="Proteomes" id="UP000616769"/>
    </source>
</evidence>
<sequence length="71" mass="8268">MRKLIKSLFGPEKFVHFRSYIACILLRSTVQSYYDWYAPKMFTHHCFTLSGLNFKANPKIIVGASLSNRHS</sequence>
<proteinExistence type="predicted"/>
<gene>
    <name evidence="1" type="ORF">QR98_0101380</name>
</gene>
<dbReference type="AlphaFoldDB" id="A0A132ALV0"/>
<dbReference type="Proteomes" id="UP000616769">
    <property type="component" value="Unassembled WGS sequence"/>
</dbReference>
<reference evidence="1 2" key="1">
    <citation type="journal article" date="2015" name="Parasit. Vectors">
        <title>Draft genome of the scabies mite.</title>
        <authorList>
            <person name="Rider S.D.Jr."/>
            <person name="Morgan M.S."/>
            <person name="Arlian L.G."/>
        </authorList>
    </citation>
    <scope>NUCLEOTIDE SEQUENCE [LARGE SCALE GENOMIC DNA]</scope>
    <source>
        <strain evidence="1">Arlian Lab</strain>
    </source>
</reference>
<organism evidence="1 2">
    <name type="scientific">Sarcoptes scabiei</name>
    <name type="common">Itch mite</name>
    <name type="synonym">Acarus scabiei</name>
    <dbReference type="NCBI Taxonomy" id="52283"/>
    <lineage>
        <taxon>Eukaryota</taxon>
        <taxon>Metazoa</taxon>
        <taxon>Ecdysozoa</taxon>
        <taxon>Arthropoda</taxon>
        <taxon>Chelicerata</taxon>
        <taxon>Arachnida</taxon>
        <taxon>Acari</taxon>
        <taxon>Acariformes</taxon>
        <taxon>Sarcoptiformes</taxon>
        <taxon>Astigmata</taxon>
        <taxon>Psoroptidia</taxon>
        <taxon>Sarcoptoidea</taxon>
        <taxon>Sarcoptidae</taxon>
        <taxon>Sarcoptinae</taxon>
        <taxon>Sarcoptes</taxon>
    </lineage>
</organism>
<dbReference type="VEuPathDB" id="VectorBase:SSCA001191"/>
<dbReference type="EMBL" id="JXLN01017450">
    <property type="protein sequence ID" value="KPM11565.1"/>
    <property type="molecule type" value="Genomic_DNA"/>
</dbReference>
<protein>
    <submittedName>
        <fullName evidence="1">Uncharacterized protein</fullName>
    </submittedName>
</protein>
<name>A0A132ALV0_SARSC</name>
<evidence type="ECO:0000313" key="1">
    <source>
        <dbReference type="EMBL" id="KPM11565.1"/>
    </source>
</evidence>